<feature type="domain" description="Peptidase S1" evidence="7">
    <location>
        <begin position="14"/>
        <end position="254"/>
    </location>
</feature>
<organism evidence="8 9">
    <name type="scientific">Erpetoichthys calabaricus</name>
    <name type="common">Rope fish</name>
    <name type="synonym">Calamoichthys calabaricus</name>
    <dbReference type="NCBI Taxonomy" id="27687"/>
    <lineage>
        <taxon>Eukaryota</taxon>
        <taxon>Metazoa</taxon>
        <taxon>Chordata</taxon>
        <taxon>Craniata</taxon>
        <taxon>Vertebrata</taxon>
        <taxon>Euteleostomi</taxon>
        <taxon>Actinopterygii</taxon>
        <taxon>Polypteriformes</taxon>
        <taxon>Polypteridae</taxon>
        <taxon>Erpetoichthys</taxon>
    </lineage>
</organism>
<dbReference type="InterPro" id="IPR043504">
    <property type="entry name" value="Peptidase_S1_PA_chymotrypsin"/>
</dbReference>
<keyword evidence="3" id="KW-0865">Zymogen</keyword>
<dbReference type="SUPFAM" id="SSF50494">
    <property type="entry name" value="Trypsin-like serine proteases"/>
    <property type="match status" value="1"/>
</dbReference>
<dbReference type="GO" id="GO:0006508">
    <property type="term" value="P:proteolysis"/>
    <property type="evidence" value="ECO:0007669"/>
    <property type="project" value="InterPro"/>
</dbReference>
<dbReference type="SMART" id="SM00020">
    <property type="entry name" value="Tryp_SPc"/>
    <property type="match status" value="1"/>
</dbReference>
<dbReference type="GO" id="GO:0004252">
    <property type="term" value="F:serine-type endopeptidase activity"/>
    <property type="evidence" value="ECO:0007669"/>
    <property type="project" value="UniProtKB-EC"/>
</dbReference>
<dbReference type="InterPro" id="IPR018114">
    <property type="entry name" value="TRYPSIN_HIS"/>
</dbReference>
<proteinExistence type="predicted"/>
<dbReference type="InterPro" id="IPR009003">
    <property type="entry name" value="Peptidase_S1_PA"/>
</dbReference>
<dbReference type="PROSITE" id="PS50240">
    <property type="entry name" value="TRYPSIN_DOM"/>
    <property type="match status" value="1"/>
</dbReference>
<dbReference type="AlphaFoldDB" id="A0A8C4XGY5"/>
<accession>A0A8C4XGY5</accession>
<dbReference type="Ensembl" id="ENSECRT00000030719.1">
    <property type="protein sequence ID" value="ENSECRP00000030078.1"/>
    <property type="gene ID" value="ENSECRG00000020406.1"/>
</dbReference>
<dbReference type="GO" id="GO:0005576">
    <property type="term" value="C:extracellular region"/>
    <property type="evidence" value="ECO:0007669"/>
    <property type="project" value="UniProtKB-SubCell"/>
</dbReference>
<dbReference type="GeneTree" id="ENSGT01030000234551"/>
<dbReference type="Pfam" id="PF00089">
    <property type="entry name" value="Trypsin"/>
    <property type="match status" value="1"/>
</dbReference>
<evidence type="ECO:0000313" key="9">
    <source>
        <dbReference type="Proteomes" id="UP000694620"/>
    </source>
</evidence>
<evidence type="ECO:0000313" key="8">
    <source>
        <dbReference type="Ensembl" id="ENSECRP00000030078.1"/>
    </source>
</evidence>
<dbReference type="Gene3D" id="2.40.10.10">
    <property type="entry name" value="Trypsin-like serine proteases"/>
    <property type="match status" value="1"/>
</dbReference>
<reference evidence="8" key="3">
    <citation type="submission" date="2025-09" db="UniProtKB">
        <authorList>
            <consortium name="Ensembl"/>
        </authorList>
    </citation>
    <scope>IDENTIFICATION</scope>
</reference>
<keyword evidence="2" id="KW-0732">Signal</keyword>
<dbReference type="Proteomes" id="UP000694620">
    <property type="component" value="Chromosome 12"/>
</dbReference>
<dbReference type="CDD" id="cd00190">
    <property type="entry name" value="Tryp_SPc"/>
    <property type="match status" value="1"/>
</dbReference>
<dbReference type="EC" id="3.4.21.4" evidence="6"/>
<reference evidence="8" key="2">
    <citation type="submission" date="2025-08" db="UniProtKB">
        <authorList>
            <consortium name="Ensembl"/>
        </authorList>
    </citation>
    <scope>IDENTIFICATION</scope>
</reference>
<keyword evidence="4" id="KW-1015">Disulfide bond</keyword>
<comment type="catalytic activity">
    <reaction evidence="5">
        <text>Preferential cleavage: Arg-|-Xaa, Lys-|-Xaa.</text>
        <dbReference type="EC" id="3.4.21.4"/>
    </reaction>
</comment>
<protein>
    <recommendedName>
        <fullName evidence="6">trypsin</fullName>
        <ecNumber evidence="6">3.4.21.4</ecNumber>
    </recommendedName>
</protein>
<evidence type="ECO:0000256" key="3">
    <source>
        <dbReference type="ARBA" id="ARBA00023145"/>
    </source>
</evidence>
<dbReference type="FunFam" id="2.40.10.10:FF:000005">
    <property type="entry name" value="Serine protease 37"/>
    <property type="match status" value="1"/>
</dbReference>
<evidence type="ECO:0000256" key="5">
    <source>
        <dbReference type="ARBA" id="ARBA00036320"/>
    </source>
</evidence>
<dbReference type="PANTHER" id="PTHR24271">
    <property type="entry name" value="KALLIKREIN-RELATED"/>
    <property type="match status" value="1"/>
</dbReference>
<sequence>MRIFSLVGVSGEKIIDGEVAKPHSRPYMAYLSIKRGNNFSSCGGFIIHPSFILTAAHCSGENITVLLGAHNILKREPSWQKIPVQKIIIHEKYNRMTHENDIMLLKLQHQAMRTSEIQPIKIPVKGVDVCPNTRCTVAGWGSTKTNGMGSHVLREVEVKVQDVYDCKAARNSNLTAFAICARGTGIKGTCNVSIHFTIGDSGGPLVCPINGARPEAVGIVSFRLSNYKQCEDPERNNVYVKVSAYWNWIKKNIRVNSLV</sequence>
<keyword evidence="9" id="KW-1185">Reference proteome</keyword>
<comment type="subcellular location">
    <subcellularLocation>
        <location evidence="1">Secreted</location>
        <location evidence="1">Extracellular space</location>
    </subcellularLocation>
</comment>
<dbReference type="PRINTS" id="PR00722">
    <property type="entry name" value="CHYMOTRYPSIN"/>
</dbReference>
<evidence type="ECO:0000256" key="6">
    <source>
        <dbReference type="ARBA" id="ARBA00038868"/>
    </source>
</evidence>
<dbReference type="InterPro" id="IPR001314">
    <property type="entry name" value="Peptidase_S1A"/>
</dbReference>
<name>A0A8C4XGY5_ERPCA</name>
<evidence type="ECO:0000256" key="2">
    <source>
        <dbReference type="ARBA" id="ARBA00022729"/>
    </source>
</evidence>
<dbReference type="InterPro" id="IPR001254">
    <property type="entry name" value="Trypsin_dom"/>
</dbReference>
<reference evidence="8" key="1">
    <citation type="submission" date="2021-06" db="EMBL/GenBank/DDBJ databases">
        <authorList>
            <consortium name="Wellcome Sanger Institute Data Sharing"/>
        </authorList>
    </citation>
    <scope>NUCLEOTIDE SEQUENCE [LARGE SCALE GENOMIC DNA]</scope>
</reference>
<dbReference type="PROSITE" id="PS00134">
    <property type="entry name" value="TRYPSIN_HIS"/>
    <property type="match status" value="1"/>
</dbReference>
<evidence type="ECO:0000256" key="1">
    <source>
        <dbReference type="ARBA" id="ARBA00004239"/>
    </source>
</evidence>
<evidence type="ECO:0000256" key="4">
    <source>
        <dbReference type="ARBA" id="ARBA00023157"/>
    </source>
</evidence>
<evidence type="ECO:0000259" key="7">
    <source>
        <dbReference type="PROSITE" id="PS50240"/>
    </source>
</evidence>
<dbReference type="PANTHER" id="PTHR24271:SF81">
    <property type="entry name" value="GRANZYME B"/>
    <property type="match status" value="1"/>
</dbReference>